<dbReference type="GO" id="GO:0008233">
    <property type="term" value="F:peptidase activity"/>
    <property type="evidence" value="ECO:0007669"/>
    <property type="project" value="UniProtKB-KW"/>
</dbReference>
<protein>
    <submittedName>
        <fullName evidence="7">Serine protease</fullName>
    </submittedName>
</protein>
<dbReference type="SUPFAM" id="SSF141322">
    <property type="entry name" value="NfeD domain-like"/>
    <property type="match status" value="1"/>
</dbReference>
<evidence type="ECO:0000256" key="5">
    <source>
        <dbReference type="SAM" id="Phobius"/>
    </source>
</evidence>
<evidence type="ECO:0000256" key="1">
    <source>
        <dbReference type="ARBA" id="ARBA00004141"/>
    </source>
</evidence>
<dbReference type="Proteomes" id="UP000248044">
    <property type="component" value="Chromosome"/>
</dbReference>
<dbReference type="InterPro" id="IPR002810">
    <property type="entry name" value="NfeD-like_C"/>
</dbReference>
<keyword evidence="2 5" id="KW-0812">Transmembrane</keyword>
<name>A0A2U9IBV8_9CREN</name>
<dbReference type="PANTHER" id="PTHR33507">
    <property type="entry name" value="INNER MEMBRANE PROTEIN YBBJ"/>
    <property type="match status" value="1"/>
</dbReference>
<dbReference type="GO" id="GO:0006508">
    <property type="term" value="P:proteolysis"/>
    <property type="evidence" value="ECO:0007669"/>
    <property type="project" value="UniProtKB-KW"/>
</dbReference>
<keyword evidence="3 5" id="KW-1133">Transmembrane helix</keyword>
<dbReference type="GeneID" id="36830813"/>
<evidence type="ECO:0000313" key="8">
    <source>
        <dbReference type="Proteomes" id="UP000248044"/>
    </source>
</evidence>
<keyword evidence="7" id="KW-0645">Protease</keyword>
<gene>
    <name evidence="7" type="ORF">DFR85_01615</name>
</gene>
<comment type="subcellular location">
    <subcellularLocation>
        <location evidence="1">Membrane</location>
        <topology evidence="1">Multi-pass membrane protein</topology>
    </subcellularLocation>
</comment>
<dbReference type="KEGG" id="abri:DFR85_01615"/>
<keyword evidence="7" id="KW-0378">Hydrolase</keyword>
<feature type="transmembrane region" description="Helical" evidence="5">
    <location>
        <begin position="32"/>
        <end position="50"/>
    </location>
</feature>
<dbReference type="EMBL" id="CP029289">
    <property type="protein sequence ID" value="AWR93502.1"/>
    <property type="molecule type" value="Genomic_DNA"/>
</dbReference>
<accession>A0A2U9IBV8</accession>
<evidence type="ECO:0000256" key="4">
    <source>
        <dbReference type="ARBA" id="ARBA00023136"/>
    </source>
</evidence>
<evidence type="ECO:0000256" key="2">
    <source>
        <dbReference type="ARBA" id="ARBA00022692"/>
    </source>
</evidence>
<keyword evidence="4 5" id="KW-0472">Membrane</keyword>
<dbReference type="RefSeq" id="WP_110269386.1">
    <property type="nucleotide sequence ID" value="NZ_CP029289.2"/>
</dbReference>
<dbReference type="GO" id="GO:0016020">
    <property type="term" value="C:membrane"/>
    <property type="evidence" value="ECO:0007669"/>
    <property type="project" value="UniProtKB-SubCell"/>
</dbReference>
<dbReference type="InterPro" id="IPR012340">
    <property type="entry name" value="NA-bd_OB-fold"/>
</dbReference>
<keyword evidence="8" id="KW-1185">Reference proteome</keyword>
<dbReference type="InterPro" id="IPR052165">
    <property type="entry name" value="Membrane_assoc_protease"/>
</dbReference>
<evidence type="ECO:0000256" key="3">
    <source>
        <dbReference type="ARBA" id="ARBA00022989"/>
    </source>
</evidence>
<dbReference type="Gene3D" id="2.40.50.140">
    <property type="entry name" value="Nucleic acid-binding proteins"/>
    <property type="match status" value="1"/>
</dbReference>
<dbReference type="Pfam" id="PF01957">
    <property type="entry name" value="NfeD"/>
    <property type="match status" value="1"/>
</dbReference>
<feature type="domain" description="NfeD-like C-terminal" evidence="6">
    <location>
        <begin position="60"/>
        <end position="114"/>
    </location>
</feature>
<organism evidence="7 8">
    <name type="scientific">Acidianus brierleyi</name>
    <dbReference type="NCBI Taxonomy" id="41673"/>
    <lineage>
        <taxon>Archaea</taxon>
        <taxon>Thermoproteota</taxon>
        <taxon>Thermoprotei</taxon>
        <taxon>Sulfolobales</taxon>
        <taxon>Sulfolobaceae</taxon>
        <taxon>Acidianus</taxon>
    </lineage>
</organism>
<evidence type="ECO:0000259" key="6">
    <source>
        <dbReference type="Pfam" id="PF01957"/>
    </source>
</evidence>
<dbReference type="AlphaFoldDB" id="A0A2U9IBV8"/>
<reference evidence="7 8" key="1">
    <citation type="submission" date="2018-05" db="EMBL/GenBank/DDBJ databases">
        <title>Complete Genome Sequences of Extremely Thermoacidophilic, Metal-Mobilizing Type-Strain Members of the Archaeal Family Sulfolobaceae: Acidianus brierleyi DSM-1651T, Acidianus sulfidivorans DSM-18786T, Metallosphaera hakonensis DSM-7519T, and Metallosphaera prunae DSM-10039T.</title>
        <authorList>
            <person name="Counts J.A."/>
            <person name="Kelly R.M."/>
        </authorList>
    </citation>
    <scope>NUCLEOTIDE SEQUENCE [LARGE SCALE GENOMIC DNA]</scope>
    <source>
        <strain evidence="7 8">DSM 1651</strain>
    </source>
</reference>
<dbReference type="OrthoDB" id="28112at2157"/>
<proteinExistence type="predicted"/>
<sequence>MAAHIVIPIIIIIVVLIALIVTGYISDPLVDIPSFIIIGFISYRIFYIIIKTRKRNLFTYVGKIGKAVDNISPNQGGYIMVNGEYWEAVSNENIEAGDTVVVIGMQGLKLVVKKSNSNEVVV</sequence>
<feature type="transmembrane region" description="Helical" evidence="5">
    <location>
        <begin position="5"/>
        <end position="26"/>
    </location>
</feature>
<evidence type="ECO:0000313" key="7">
    <source>
        <dbReference type="EMBL" id="AWR93502.1"/>
    </source>
</evidence>
<dbReference type="PANTHER" id="PTHR33507:SF4">
    <property type="entry name" value="NODULATION COMPETITIVENESS PROTEIN NFED"/>
    <property type="match status" value="1"/>
</dbReference>